<feature type="region of interest" description="Disordered" evidence="1">
    <location>
        <begin position="33"/>
        <end position="60"/>
    </location>
</feature>
<name>A0A6L3SSH1_9HYPH</name>
<dbReference type="Proteomes" id="UP000474159">
    <property type="component" value="Unassembled WGS sequence"/>
</dbReference>
<evidence type="ECO:0000313" key="3">
    <source>
        <dbReference type="Proteomes" id="UP000474159"/>
    </source>
</evidence>
<proteinExistence type="predicted"/>
<dbReference type="Gene3D" id="1.10.10.690">
    <property type="entry name" value="YidB-like"/>
    <property type="match status" value="1"/>
</dbReference>
<feature type="compositionally biased region" description="Low complexity" evidence="1">
    <location>
        <begin position="41"/>
        <end position="52"/>
    </location>
</feature>
<dbReference type="AlphaFoldDB" id="A0A6L3SSH1"/>
<dbReference type="OrthoDB" id="4235777at2"/>
<dbReference type="InterPro" id="IPR045372">
    <property type="entry name" value="YidB"/>
</dbReference>
<dbReference type="SUPFAM" id="SSF140804">
    <property type="entry name" value="YidB-like"/>
    <property type="match status" value="1"/>
</dbReference>
<dbReference type="EMBL" id="VZZK01000043">
    <property type="protein sequence ID" value="KAB1073322.1"/>
    <property type="molecule type" value="Genomic_DNA"/>
</dbReference>
<keyword evidence="3" id="KW-1185">Reference proteome</keyword>
<sequence length="163" mass="16501">MSRGYPSMTALLGLLAVAGYQNRDKIAELLGGLGKEPPTPAGQGTAQVGQGASPAGRTDIPSGLGGLLGGAGAGGVGGLIASGLNELVDHFTRNGHGEAAQSWVNQGPNRDLPSSDLEKAIGPDVLATLAQQTGLSRDELLARLSRELPNAIDRYSPDGRVPA</sequence>
<gene>
    <name evidence="2" type="ORF">F6X53_27180</name>
</gene>
<organism evidence="2 3">
    <name type="scientific">Methylobacterium soli</name>
    <dbReference type="NCBI Taxonomy" id="553447"/>
    <lineage>
        <taxon>Bacteria</taxon>
        <taxon>Pseudomonadati</taxon>
        <taxon>Pseudomonadota</taxon>
        <taxon>Alphaproteobacteria</taxon>
        <taxon>Hyphomicrobiales</taxon>
        <taxon>Methylobacteriaceae</taxon>
        <taxon>Methylobacterium</taxon>
    </lineage>
</organism>
<dbReference type="Pfam" id="PF20159">
    <property type="entry name" value="YidB"/>
    <property type="match status" value="1"/>
</dbReference>
<evidence type="ECO:0000313" key="2">
    <source>
        <dbReference type="EMBL" id="KAB1073322.1"/>
    </source>
</evidence>
<dbReference type="RefSeq" id="WP_151004269.1">
    <property type="nucleotide sequence ID" value="NZ_BPQY01000454.1"/>
</dbReference>
<dbReference type="InterPro" id="IPR027405">
    <property type="entry name" value="YidB-like"/>
</dbReference>
<comment type="caution">
    <text evidence="2">The sequence shown here is derived from an EMBL/GenBank/DDBJ whole genome shotgun (WGS) entry which is preliminary data.</text>
</comment>
<accession>A0A6L3SSH1</accession>
<reference evidence="2 3" key="1">
    <citation type="submission" date="2019-09" db="EMBL/GenBank/DDBJ databases">
        <title>YIM 48816 draft genome.</title>
        <authorList>
            <person name="Jiang L."/>
        </authorList>
    </citation>
    <scope>NUCLEOTIDE SEQUENCE [LARGE SCALE GENOMIC DNA]</scope>
    <source>
        <strain evidence="2 3">YIM 48816</strain>
    </source>
</reference>
<protein>
    <submittedName>
        <fullName evidence="2">DUF937 domain-containing protein</fullName>
    </submittedName>
</protein>
<evidence type="ECO:0000256" key="1">
    <source>
        <dbReference type="SAM" id="MobiDB-lite"/>
    </source>
</evidence>